<organism evidence="9 10">
    <name type="scientific">Afifella marina DSM 2698</name>
    <dbReference type="NCBI Taxonomy" id="1120955"/>
    <lineage>
        <taxon>Bacteria</taxon>
        <taxon>Pseudomonadati</taxon>
        <taxon>Pseudomonadota</taxon>
        <taxon>Alphaproteobacteria</taxon>
        <taxon>Hyphomicrobiales</taxon>
        <taxon>Afifellaceae</taxon>
        <taxon>Afifella</taxon>
    </lineage>
</organism>
<evidence type="ECO:0000256" key="5">
    <source>
        <dbReference type="ARBA" id="ARBA00023098"/>
    </source>
</evidence>
<evidence type="ECO:0000259" key="8">
    <source>
        <dbReference type="SMART" id="SM00563"/>
    </source>
</evidence>
<dbReference type="PANTHER" id="PTHR23063:SF52">
    <property type="entry name" value="LYSOPHOSPHATIDYLCHOLINE ACYLTRANSFERASE"/>
    <property type="match status" value="1"/>
</dbReference>
<keyword evidence="5" id="KW-0443">Lipid metabolism</keyword>
<dbReference type="STRING" id="1120955.SAMN03080610_01791"/>
<dbReference type="OrthoDB" id="9806880at2"/>
<protein>
    <submittedName>
        <fullName evidence="9">1-acyl-sn-glycerol-3-phosphate acyltransferase</fullName>
    </submittedName>
</protein>
<evidence type="ECO:0000313" key="9">
    <source>
        <dbReference type="EMBL" id="SCZ34899.1"/>
    </source>
</evidence>
<dbReference type="EMBL" id="FMVW01000003">
    <property type="protein sequence ID" value="SCZ34899.1"/>
    <property type="molecule type" value="Genomic_DNA"/>
</dbReference>
<evidence type="ECO:0000256" key="2">
    <source>
        <dbReference type="ARBA" id="ARBA00022679"/>
    </source>
</evidence>
<dbReference type="AlphaFoldDB" id="A0A1G5NDU2"/>
<dbReference type="RefSeq" id="WP_092811725.1">
    <property type="nucleotide sequence ID" value="NZ_FMVW01000003.1"/>
</dbReference>
<dbReference type="Pfam" id="PF01553">
    <property type="entry name" value="Acyltransferase"/>
    <property type="match status" value="1"/>
</dbReference>
<dbReference type="GO" id="GO:0016746">
    <property type="term" value="F:acyltransferase activity"/>
    <property type="evidence" value="ECO:0007669"/>
    <property type="project" value="UniProtKB-KW"/>
</dbReference>
<dbReference type="Proteomes" id="UP000199347">
    <property type="component" value="Unassembled WGS sequence"/>
</dbReference>
<dbReference type="GO" id="GO:0016020">
    <property type="term" value="C:membrane"/>
    <property type="evidence" value="ECO:0007669"/>
    <property type="project" value="UniProtKB-SubCell"/>
</dbReference>
<keyword evidence="6" id="KW-0472">Membrane</keyword>
<accession>A0A1G5NDU2</accession>
<evidence type="ECO:0000313" key="10">
    <source>
        <dbReference type="Proteomes" id="UP000199347"/>
    </source>
</evidence>
<keyword evidence="4" id="KW-1133">Transmembrane helix</keyword>
<sequence length="281" mass="31214">MFAYLRLATATFLFLLSLPFAIPAQVLGLWLGGRWAKIVPLYWHRFVLRLFGVRLFVHGTIAADRPLLLLANHISWLDIPVLSAIAPVSFIAKKEVAEWPLFGLFAKLQRSVFIDREKRHQTGKAADEIAARLVAGDVMVLFPEGTSSDGNKVLAFRSAIVGAAQRSFSEGRPVTLQPVAIAYTRMLGMPFGRQHRTWVAWYGGMDLLPHLSRLMSQGAVDVHVAFLPPVTITRDGDRKRVTRAAGALVKEVVAELNAGRDPQKVMRMAEEISLEPEPERA</sequence>
<evidence type="ECO:0000256" key="3">
    <source>
        <dbReference type="ARBA" id="ARBA00022692"/>
    </source>
</evidence>
<dbReference type="SUPFAM" id="SSF69593">
    <property type="entry name" value="Glycerol-3-phosphate (1)-acyltransferase"/>
    <property type="match status" value="1"/>
</dbReference>
<evidence type="ECO:0000256" key="1">
    <source>
        <dbReference type="ARBA" id="ARBA00004370"/>
    </source>
</evidence>
<dbReference type="InterPro" id="IPR002123">
    <property type="entry name" value="Plipid/glycerol_acylTrfase"/>
</dbReference>
<dbReference type="GO" id="GO:0006629">
    <property type="term" value="P:lipid metabolic process"/>
    <property type="evidence" value="ECO:0007669"/>
    <property type="project" value="UniProtKB-KW"/>
</dbReference>
<evidence type="ECO:0000256" key="4">
    <source>
        <dbReference type="ARBA" id="ARBA00022989"/>
    </source>
</evidence>
<name>A0A1G5NDU2_AFIMA</name>
<keyword evidence="10" id="KW-1185">Reference proteome</keyword>
<evidence type="ECO:0000256" key="6">
    <source>
        <dbReference type="ARBA" id="ARBA00023136"/>
    </source>
</evidence>
<proteinExistence type="predicted"/>
<dbReference type="SMART" id="SM00563">
    <property type="entry name" value="PlsC"/>
    <property type="match status" value="1"/>
</dbReference>
<keyword evidence="3" id="KW-0812">Transmembrane</keyword>
<reference evidence="10" key="1">
    <citation type="submission" date="2016-10" db="EMBL/GenBank/DDBJ databases">
        <authorList>
            <person name="Varghese N."/>
            <person name="Submissions S."/>
        </authorList>
    </citation>
    <scope>NUCLEOTIDE SEQUENCE [LARGE SCALE GENOMIC DNA]</scope>
    <source>
        <strain evidence="10">DSM 2698</strain>
    </source>
</reference>
<feature type="domain" description="Phospholipid/glycerol acyltransferase" evidence="8">
    <location>
        <begin position="67"/>
        <end position="184"/>
    </location>
</feature>
<keyword evidence="2 9" id="KW-0808">Transferase</keyword>
<dbReference type="CDD" id="cd07989">
    <property type="entry name" value="LPLAT_AGPAT-like"/>
    <property type="match status" value="1"/>
</dbReference>
<comment type="subcellular location">
    <subcellularLocation>
        <location evidence="1">Membrane</location>
    </subcellularLocation>
</comment>
<gene>
    <name evidence="9" type="ORF">SAMN03080610_01791</name>
</gene>
<dbReference type="PANTHER" id="PTHR23063">
    <property type="entry name" value="PHOSPHOLIPID ACYLTRANSFERASE"/>
    <property type="match status" value="1"/>
</dbReference>
<evidence type="ECO:0000256" key="7">
    <source>
        <dbReference type="ARBA" id="ARBA00023315"/>
    </source>
</evidence>
<keyword evidence="7 9" id="KW-0012">Acyltransferase</keyword>